<keyword evidence="1" id="KW-0732">Signal</keyword>
<evidence type="ECO:0000313" key="2">
    <source>
        <dbReference type="EMBL" id="BCQ36165.1"/>
    </source>
</evidence>
<gene>
    <name evidence="2" type="ORF">ERHA53_35080</name>
</gene>
<evidence type="ECO:0000313" key="3">
    <source>
        <dbReference type="Proteomes" id="UP000677515"/>
    </source>
</evidence>
<reference evidence="2 3" key="1">
    <citation type="submission" date="2021-01" db="EMBL/GenBank/DDBJ databases">
        <title>Complete genome sequence of Erwinia rhapontici MAFF 311153.</title>
        <authorList>
            <person name="Morohoshi T."/>
            <person name="Someya N."/>
        </authorList>
    </citation>
    <scope>NUCLEOTIDE SEQUENCE [LARGE SCALE GENOMIC DNA]</scope>
    <source>
        <strain evidence="2 3">MAFF 311153</strain>
    </source>
</reference>
<proteinExistence type="predicted"/>
<accession>A0ABN6DS84</accession>
<keyword evidence="3" id="KW-1185">Reference proteome</keyword>
<evidence type="ECO:0000256" key="1">
    <source>
        <dbReference type="SAM" id="SignalP"/>
    </source>
</evidence>
<protein>
    <submittedName>
        <fullName evidence="2">Lipoprotein</fullName>
    </submittedName>
</protein>
<sequence length="344" mass="38495">MMKNYPHATARLLFGIFFCTAPVTAALAGVPNAIRTPLSLDYNGDNVDLKKEKEAKEAEATKSPDLFGPTTGPLPFFGEEIRKRGYDLPDPYGIGYNHMNMRQNIKVNSIDFSGLKLFGFPIPQSIFKIDVGHTRERSLTDTAKLDTWLFPFLNVYAVVGHTKGSSNSTVSVNAPIIGKMSDIDFILKFKGTTYGAGTTLAYGYHNWFGTMDFNYTRTNFDILDGSTTAYTFTPRIGYRFTVPGSTKYSIPVSHASLWVGSMYQDVSQNFGGNLSNLHMPANLINLVNFVNKDKEGRFRVKQHLQSPWNILVGGQYELTRNFNVMTEVGFEKRNSIMVGGEFRF</sequence>
<organism evidence="2 3">
    <name type="scientific">Erwinia rhapontici</name>
    <name type="common">Pectobacterium rhapontici</name>
    <dbReference type="NCBI Taxonomy" id="55212"/>
    <lineage>
        <taxon>Bacteria</taxon>
        <taxon>Pseudomonadati</taxon>
        <taxon>Pseudomonadota</taxon>
        <taxon>Gammaproteobacteria</taxon>
        <taxon>Enterobacterales</taxon>
        <taxon>Erwiniaceae</taxon>
        <taxon>Erwinia</taxon>
    </lineage>
</organism>
<name>A0ABN6DS84_ERWRD</name>
<feature type="chain" id="PRO_5047478589" evidence="1">
    <location>
        <begin position="26"/>
        <end position="344"/>
    </location>
</feature>
<feature type="signal peptide" evidence="1">
    <location>
        <begin position="1"/>
        <end position="25"/>
    </location>
</feature>
<keyword evidence="2" id="KW-0449">Lipoprotein</keyword>
<dbReference type="EMBL" id="AP024329">
    <property type="protein sequence ID" value="BCQ36165.1"/>
    <property type="molecule type" value="Genomic_DNA"/>
</dbReference>
<dbReference type="Proteomes" id="UP000677515">
    <property type="component" value="Chromosome"/>
</dbReference>
<dbReference type="RefSeq" id="WP_133845810.1">
    <property type="nucleotide sequence ID" value="NZ_AP024329.1"/>
</dbReference>